<dbReference type="GO" id="GO:0003676">
    <property type="term" value="F:nucleic acid binding"/>
    <property type="evidence" value="ECO:0007669"/>
    <property type="project" value="InterPro"/>
</dbReference>
<dbReference type="AlphaFoldDB" id="A0A0J7N933"/>
<gene>
    <name evidence="2" type="ORF">RF55_11228</name>
</gene>
<protein>
    <submittedName>
        <fullName evidence="2">Uncharacterized protein</fullName>
    </submittedName>
</protein>
<reference evidence="2 3" key="1">
    <citation type="submission" date="2015-04" db="EMBL/GenBank/DDBJ databases">
        <title>Lasius niger genome sequencing.</title>
        <authorList>
            <person name="Konorov E.A."/>
            <person name="Nikitin M.A."/>
            <person name="Kirill M.V."/>
            <person name="Chang P."/>
        </authorList>
    </citation>
    <scope>NUCLEOTIDE SEQUENCE [LARGE SCALE GENOMIC DNA]</scope>
    <source>
        <tissue evidence="2">Whole</tissue>
    </source>
</reference>
<comment type="caution">
    <text evidence="2">The sequence shown here is derived from an EMBL/GenBank/DDBJ whole genome shotgun (WGS) entry which is preliminary data.</text>
</comment>
<dbReference type="Gene3D" id="4.10.60.10">
    <property type="entry name" value="Zinc finger, CCHC-type"/>
    <property type="match status" value="1"/>
</dbReference>
<dbReference type="GO" id="GO:0071897">
    <property type="term" value="P:DNA biosynthetic process"/>
    <property type="evidence" value="ECO:0007669"/>
    <property type="project" value="UniProtKB-ARBA"/>
</dbReference>
<feature type="region of interest" description="Disordered" evidence="1">
    <location>
        <begin position="47"/>
        <end position="86"/>
    </location>
</feature>
<accession>A0A0J7N933</accession>
<proteinExistence type="predicted"/>
<sequence>MSTERARLEALSLEELRQEALRYQLPVTASSDKDLLIEVIMSHLEQNSPFEEMMPPSQRSRAPSGARSIKGNDQADLPGPSTMSASAGEAPGVLERIAVMLGIFLEQQRRMMDEVRTFVRRDSPAPDEAPRPKEREEAVRPPAISASSPAQAVSLLAPQIPEYGGTDKENVQIWTQRVDRVAQIHRASDDVVLLAASGKLTKLASNAMQKIETRKWSPAKETFDQYSIEKLALIHRLNLPTADTISLLIGGIPQHSLRATALTLPTHSLDQFLEAMRRITFGMGDFEKKSAPQQPKNGRSKDNGYRGSDGKQQGQRDGKATEGVCNYCKKKGYWKADCQLLKKKEKTTATATSSPSTSKATTSSNPTAAAVAEIDSDKFHITGPLIKIDSINNISCNLNALMDTGSPVSFIGLDNFNKMFDFSDLDVLIGRDFLEDHDLTLIFRPAKSDAKSFTQLLLETDVCYTDVTPESIVEECEIDFGPNEKQRLKDVVSQCLNACVDFVDDDYFVTVHLKDDSPYAYAPRKFALKEREQIREITDDLLTRGIIKRNLKDGFHQIKVHPDHTKYFAFATPDGQFEMDEAVRISEIAPFKMAAGGPCGIFHPEFGPTIV</sequence>
<organism evidence="2 3">
    <name type="scientific">Lasius niger</name>
    <name type="common">Black garden ant</name>
    <dbReference type="NCBI Taxonomy" id="67767"/>
    <lineage>
        <taxon>Eukaryota</taxon>
        <taxon>Metazoa</taxon>
        <taxon>Ecdysozoa</taxon>
        <taxon>Arthropoda</taxon>
        <taxon>Hexapoda</taxon>
        <taxon>Insecta</taxon>
        <taxon>Pterygota</taxon>
        <taxon>Neoptera</taxon>
        <taxon>Endopterygota</taxon>
        <taxon>Hymenoptera</taxon>
        <taxon>Apocrita</taxon>
        <taxon>Aculeata</taxon>
        <taxon>Formicoidea</taxon>
        <taxon>Formicidae</taxon>
        <taxon>Formicinae</taxon>
        <taxon>Lasius</taxon>
        <taxon>Lasius</taxon>
    </lineage>
</organism>
<evidence type="ECO:0000313" key="3">
    <source>
        <dbReference type="Proteomes" id="UP000036403"/>
    </source>
</evidence>
<dbReference type="Proteomes" id="UP000036403">
    <property type="component" value="Unassembled WGS sequence"/>
</dbReference>
<dbReference type="GO" id="GO:0008270">
    <property type="term" value="F:zinc ion binding"/>
    <property type="evidence" value="ECO:0007669"/>
    <property type="project" value="InterPro"/>
</dbReference>
<evidence type="ECO:0000256" key="1">
    <source>
        <dbReference type="SAM" id="MobiDB-lite"/>
    </source>
</evidence>
<dbReference type="PaxDb" id="67767-A0A0J7N933"/>
<dbReference type="EMBL" id="LBMM01008071">
    <property type="protein sequence ID" value="KMQ89165.1"/>
    <property type="molecule type" value="Genomic_DNA"/>
</dbReference>
<dbReference type="SUPFAM" id="SSF57756">
    <property type="entry name" value="Retrovirus zinc finger-like domains"/>
    <property type="match status" value="1"/>
</dbReference>
<dbReference type="InterPro" id="IPR043502">
    <property type="entry name" value="DNA/RNA_pol_sf"/>
</dbReference>
<evidence type="ECO:0000313" key="2">
    <source>
        <dbReference type="EMBL" id="KMQ89165.1"/>
    </source>
</evidence>
<dbReference type="SUPFAM" id="SSF56672">
    <property type="entry name" value="DNA/RNA polymerases"/>
    <property type="match status" value="1"/>
</dbReference>
<feature type="compositionally biased region" description="Basic and acidic residues" evidence="1">
    <location>
        <begin position="119"/>
        <end position="139"/>
    </location>
</feature>
<feature type="region of interest" description="Disordered" evidence="1">
    <location>
        <begin position="119"/>
        <end position="151"/>
    </location>
</feature>
<feature type="region of interest" description="Disordered" evidence="1">
    <location>
        <begin position="346"/>
        <end position="365"/>
    </location>
</feature>
<name>A0A0J7N933_LASNI</name>
<feature type="region of interest" description="Disordered" evidence="1">
    <location>
        <begin position="285"/>
        <end position="321"/>
    </location>
</feature>
<dbReference type="InterPro" id="IPR036875">
    <property type="entry name" value="Znf_CCHC_sf"/>
</dbReference>
<feature type="compositionally biased region" description="Low complexity" evidence="1">
    <location>
        <begin position="141"/>
        <end position="150"/>
    </location>
</feature>
<feature type="compositionally biased region" description="Low complexity" evidence="1">
    <location>
        <begin position="348"/>
        <end position="365"/>
    </location>
</feature>
<keyword evidence="3" id="KW-1185">Reference proteome</keyword>